<dbReference type="Gene3D" id="3.20.20.10">
    <property type="entry name" value="Alanine racemase"/>
    <property type="match status" value="1"/>
</dbReference>
<name>A0A2N5X4G3_9GAMM</name>
<dbReference type="GO" id="GO:0036088">
    <property type="term" value="P:D-serine catabolic process"/>
    <property type="evidence" value="ECO:0007669"/>
    <property type="project" value="TreeGrafter"/>
</dbReference>
<dbReference type="EMBL" id="PKUS01000007">
    <property type="protein sequence ID" value="PLW69375.1"/>
    <property type="molecule type" value="Genomic_DNA"/>
</dbReference>
<protein>
    <submittedName>
        <fullName evidence="2">Alanine racemase</fullName>
    </submittedName>
</protein>
<comment type="caution">
    <text evidence="2">The sequence shown here is derived from an EMBL/GenBank/DDBJ whole genome shotgun (WGS) entry which is preliminary data.</text>
</comment>
<dbReference type="AlphaFoldDB" id="A0A2N5X4G3"/>
<accession>A0A2N5X4G3</accession>
<proteinExistence type="predicted"/>
<dbReference type="InterPro" id="IPR051466">
    <property type="entry name" value="D-amino_acid_metab_enzyme"/>
</dbReference>
<dbReference type="GO" id="GO:0008721">
    <property type="term" value="F:D-serine ammonia-lyase activity"/>
    <property type="evidence" value="ECO:0007669"/>
    <property type="project" value="TreeGrafter"/>
</dbReference>
<dbReference type="SUPFAM" id="SSF51419">
    <property type="entry name" value="PLP-binding barrel"/>
    <property type="match status" value="1"/>
</dbReference>
<dbReference type="InterPro" id="IPR029066">
    <property type="entry name" value="PLP-binding_barrel"/>
</dbReference>
<dbReference type="PANTHER" id="PTHR28004">
    <property type="entry name" value="ZGC:162816-RELATED"/>
    <property type="match status" value="1"/>
</dbReference>
<keyword evidence="3" id="KW-1185">Reference proteome</keyword>
<evidence type="ECO:0000313" key="2">
    <source>
        <dbReference type="EMBL" id="PLW69375.1"/>
    </source>
</evidence>
<dbReference type="Pfam" id="PF01168">
    <property type="entry name" value="Ala_racemase_N"/>
    <property type="match status" value="1"/>
</dbReference>
<reference evidence="2 3" key="1">
    <citation type="submission" date="2018-01" db="EMBL/GenBank/DDBJ databases">
        <title>The draft genome sequence of Halioglobus lutimaris HF004.</title>
        <authorList>
            <person name="Du Z.-J."/>
            <person name="Shi M.-J."/>
        </authorList>
    </citation>
    <scope>NUCLEOTIDE SEQUENCE [LARGE SCALE GENOMIC DNA]</scope>
    <source>
        <strain evidence="2 3">HF004</strain>
    </source>
</reference>
<gene>
    <name evidence="2" type="ORF">C0039_07535</name>
</gene>
<dbReference type="Proteomes" id="UP000235005">
    <property type="component" value="Unassembled WGS sequence"/>
</dbReference>
<sequence>MKRRTFLLGTGAAAIGSAALLRQRNEGGPYSPYFARLNNALKSENIARPTMIVDLDRMDANIDQVRSSIQSPKTYRIVVKSLPSLPLLQYIMRRANTQALMVFHQPFLNTITDNCPDADVLMGKPQPIAAVATFYSKLKPTGFDPQKQLQWLIDTPERLRQYHELARSLGVKMRVALELDIGLHRGGFSEPEALNGALDIIAADPVHLEFSGFMGYEAHIVKMPSLNSSWRKAVEHYHLLYESARDRQPQLFDHPLTLNIAGSQTYQLYGEDTFFNDLCAGSGLVMPTDFDIPTLENHQPAAFIATPVLKHYDSVQLAGLEWASGVFAAWNPNRQQAFYIYGGNWQAEYENPPGLKRNSLWGHSSNQEMVNASNKVQLGVDDFVFLRPKQSEFVFLQFGDLVTVRGADIENLWPVFQQTG</sequence>
<organism evidence="2 3">
    <name type="scientific">Pseudohalioglobus lutimaris</name>
    <dbReference type="NCBI Taxonomy" id="1737061"/>
    <lineage>
        <taxon>Bacteria</taxon>
        <taxon>Pseudomonadati</taxon>
        <taxon>Pseudomonadota</taxon>
        <taxon>Gammaproteobacteria</taxon>
        <taxon>Cellvibrionales</taxon>
        <taxon>Halieaceae</taxon>
        <taxon>Pseudohalioglobus</taxon>
    </lineage>
</organism>
<feature type="domain" description="Alanine racemase N-terminal" evidence="1">
    <location>
        <begin position="53"/>
        <end position="271"/>
    </location>
</feature>
<evidence type="ECO:0000313" key="3">
    <source>
        <dbReference type="Proteomes" id="UP000235005"/>
    </source>
</evidence>
<dbReference type="RefSeq" id="WP_101517732.1">
    <property type="nucleotide sequence ID" value="NZ_PKUS01000007.1"/>
</dbReference>
<dbReference type="OrthoDB" id="339576at2"/>
<evidence type="ECO:0000259" key="1">
    <source>
        <dbReference type="Pfam" id="PF01168"/>
    </source>
</evidence>
<dbReference type="InterPro" id="IPR001608">
    <property type="entry name" value="Ala_racemase_N"/>
</dbReference>
<dbReference type="CDD" id="cd06814">
    <property type="entry name" value="PLPDE_III_DSD_D-TA_like_3"/>
    <property type="match status" value="1"/>
</dbReference>
<dbReference type="PANTHER" id="PTHR28004:SF2">
    <property type="entry name" value="D-SERINE DEHYDRATASE"/>
    <property type="match status" value="1"/>
</dbReference>